<evidence type="ECO:0000313" key="2">
    <source>
        <dbReference type="EMBL" id="RKP28597.1"/>
    </source>
</evidence>
<feature type="domain" description="CRAL/TRIO N-terminal" evidence="1">
    <location>
        <begin position="117"/>
        <end position="142"/>
    </location>
</feature>
<dbReference type="OrthoDB" id="43460at2759"/>
<dbReference type="Pfam" id="PF03765">
    <property type="entry name" value="CRAL_TRIO_N"/>
    <property type="match status" value="1"/>
</dbReference>
<gene>
    <name evidence="2" type="ORF">METBISCDRAFT_28999</name>
</gene>
<dbReference type="Proteomes" id="UP000268321">
    <property type="component" value="Unassembled WGS sequence"/>
</dbReference>
<organism evidence="2 3">
    <name type="scientific">Metschnikowia bicuspidata</name>
    <dbReference type="NCBI Taxonomy" id="27322"/>
    <lineage>
        <taxon>Eukaryota</taxon>
        <taxon>Fungi</taxon>
        <taxon>Dikarya</taxon>
        <taxon>Ascomycota</taxon>
        <taxon>Saccharomycotina</taxon>
        <taxon>Pichiomycetes</taxon>
        <taxon>Metschnikowiaceae</taxon>
        <taxon>Metschnikowia</taxon>
    </lineage>
</organism>
<reference evidence="3" key="1">
    <citation type="journal article" date="2018" name="Nat. Microbiol.">
        <title>Leveraging single-cell genomics to expand the fungal tree of life.</title>
        <authorList>
            <person name="Ahrendt S.R."/>
            <person name="Quandt C.A."/>
            <person name="Ciobanu D."/>
            <person name="Clum A."/>
            <person name="Salamov A."/>
            <person name="Andreopoulos B."/>
            <person name="Cheng J.F."/>
            <person name="Woyke T."/>
            <person name="Pelin A."/>
            <person name="Henrissat B."/>
            <person name="Reynolds N.K."/>
            <person name="Benny G.L."/>
            <person name="Smith M.E."/>
            <person name="James T.Y."/>
            <person name="Grigoriev I.V."/>
        </authorList>
    </citation>
    <scope>NUCLEOTIDE SEQUENCE [LARGE SCALE GENOMIC DNA]</scope>
    <source>
        <strain evidence="3">Baker2002</strain>
    </source>
</reference>
<dbReference type="PANTHER" id="PTHR46590:SF1">
    <property type="entry name" value="PHOSPHATIDYLINOSITOL TRANSFER PROTEIN CSR1"/>
    <property type="match status" value="1"/>
</dbReference>
<name>A0A4P9Z7F2_9ASCO</name>
<proteinExistence type="predicted"/>
<dbReference type="AlphaFoldDB" id="A0A4P9Z7F2"/>
<accession>A0A4P9Z7F2</accession>
<dbReference type="SMART" id="SM01100">
    <property type="entry name" value="CRAL_TRIO_N"/>
    <property type="match status" value="1"/>
</dbReference>
<keyword evidence="3" id="KW-1185">Reference proteome</keyword>
<feature type="non-terminal residue" evidence="2">
    <location>
        <position position="172"/>
    </location>
</feature>
<feature type="non-terminal residue" evidence="2">
    <location>
        <position position="1"/>
    </location>
</feature>
<dbReference type="InterPro" id="IPR052432">
    <property type="entry name" value="PITP/CRAL-TRIO"/>
</dbReference>
<evidence type="ECO:0000313" key="3">
    <source>
        <dbReference type="Proteomes" id="UP000268321"/>
    </source>
</evidence>
<dbReference type="EMBL" id="ML004795">
    <property type="protein sequence ID" value="RKP28597.1"/>
    <property type="molecule type" value="Genomic_DNA"/>
</dbReference>
<dbReference type="Gene3D" id="1.10.8.20">
    <property type="entry name" value="N-terminal domain of phosphatidylinositol transfer protein sec14p"/>
    <property type="match status" value="1"/>
</dbReference>
<protein>
    <recommendedName>
        <fullName evidence="1">CRAL/TRIO N-terminal domain-containing protein</fullName>
    </recommendedName>
</protein>
<dbReference type="SUPFAM" id="SSF46938">
    <property type="entry name" value="CRAL/TRIO N-terminal domain"/>
    <property type="match status" value="1"/>
</dbReference>
<dbReference type="InterPro" id="IPR036273">
    <property type="entry name" value="CRAL/TRIO_N_dom_sf"/>
</dbReference>
<evidence type="ECO:0000259" key="1">
    <source>
        <dbReference type="SMART" id="SM01100"/>
    </source>
</evidence>
<sequence>SQRAKELESGADEKYVESTEGSKLTKDLFFNVYRQQYANYFASDSDSDTQSIDTFVTTESTISVTLAGMASLKIDYAETCSVSSPTTTRPGFRSQFRQYEPLDLHAAMFKVIKNDLIDNFVLRYIRARKHKYDDAMAMLTKTLHWRQNEYPVEKWLQEGDAPSYVAGENAGL</sequence>
<dbReference type="PANTHER" id="PTHR46590">
    <property type="entry name" value="PHOSPHATIDYLINOSITOL TRANSFER PROTEIN CSR1-RELATED"/>
    <property type="match status" value="1"/>
</dbReference>
<dbReference type="InterPro" id="IPR011074">
    <property type="entry name" value="CRAL/TRIO_N_dom"/>
</dbReference>